<dbReference type="InterPro" id="IPR008965">
    <property type="entry name" value="CBM2/CBM3_carb-bd_dom_sf"/>
</dbReference>
<feature type="compositionally biased region" description="Acidic residues" evidence="1">
    <location>
        <begin position="548"/>
        <end position="558"/>
    </location>
</feature>
<comment type="caution">
    <text evidence="4">The sequence shown here is derived from an EMBL/GenBank/DDBJ whole genome shotgun (WGS) entry which is preliminary data.</text>
</comment>
<evidence type="ECO:0000313" key="5">
    <source>
        <dbReference type="Proteomes" id="UP000886785"/>
    </source>
</evidence>
<feature type="region of interest" description="Disordered" evidence="1">
    <location>
        <begin position="546"/>
        <end position="609"/>
    </location>
</feature>
<dbReference type="AlphaFoldDB" id="A0A9D1J0R2"/>
<dbReference type="InterPro" id="IPR025883">
    <property type="entry name" value="Cadherin-like_domain"/>
</dbReference>
<dbReference type="Pfam" id="PF12733">
    <property type="entry name" value="Cadherin-like"/>
    <property type="match status" value="4"/>
</dbReference>
<proteinExistence type="predicted"/>
<gene>
    <name evidence="4" type="ORF">IAA54_02060</name>
</gene>
<evidence type="ECO:0000256" key="1">
    <source>
        <dbReference type="SAM" id="MobiDB-lite"/>
    </source>
</evidence>
<dbReference type="GO" id="GO:0030246">
    <property type="term" value="F:carbohydrate binding"/>
    <property type="evidence" value="ECO:0007669"/>
    <property type="project" value="InterPro"/>
</dbReference>
<organism evidence="4 5">
    <name type="scientific">Candidatus Gallacutalibacter pullicola</name>
    <dbReference type="NCBI Taxonomy" id="2840830"/>
    <lineage>
        <taxon>Bacteria</taxon>
        <taxon>Bacillati</taxon>
        <taxon>Bacillota</taxon>
        <taxon>Clostridia</taxon>
        <taxon>Eubacteriales</taxon>
        <taxon>Candidatus Gallacutalibacter</taxon>
    </lineage>
</organism>
<keyword evidence="2" id="KW-0812">Transmembrane</keyword>
<accession>A0A9D1J0R2</accession>
<feature type="domain" description="Cadherin-like beta-sandwich-like" evidence="3">
    <location>
        <begin position="380"/>
        <end position="449"/>
    </location>
</feature>
<evidence type="ECO:0000256" key="2">
    <source>
        <dbReference type="SAM" id="Phobius"/>
    </source>
</evidence>
<feature type="domain" description="Cadherin-like beta-sandwich-like" evidence="3">
    <location>
        <begin position="280"/>
        <end position="353"/>
    </location>
</feature>
<keyword evidence="2" id="KW-0472">Membrane</keyword>
<reference evidence="4" key="1">
    <citation type="submission" date="2020-10" db="EMBL/GenBank/DDBJ databases">
        <authorList>
            <person name="Gilroy R."/>
        </authorList>
    </citation>
    <scope>NUCLEOTIDE SEQUENCE</scope>
    <source>
        <strain evidence="4">ChiSjej1B19-7085</strain>
    </source>
</reference>
<feature type="transmembrane region" description="Helical" evidence="2">
    <location>
        <begin position="638"/>
        <end position="666"/>
    </location>
</feature>
<keyword evidence="2" id="KW-1133">Transmembrane helix</keyword>
<feature type="domain" description="Cadherin-like beta-sandwich-like" evidence="3">
    <location>
        <begin position="474"/>
        <end position="545"/>
    </location>
</feature>
<evidence type="ECO:0000313" key="4">
    <source>
        <dbReference type="EMBL" id="HIR56425.1"/>
    </source>
</evidence>
<dbReference type="Proteomes" id="UP000886785">
    <property type="component" value="Unassembled WGS sequence"/>
</dbReference>
<feature type="domain" description="Cadherin-like beta-sandwich-like" evidence="3">
    <location>
        <begin position="184"/>
        <end position="260"/>
    </location>
</feature>
<sequence>MKRRWNTALIMSLFFLFCLLAVPQPGIFAEESGALFSLRTEPQSVYPGESFQLIIRAHDRDLESPVAGFRFSVSYDPGQLTLQNISHSKQIRSGTLQTYEREDEIRGTYVCEGIAPTRLSGDCIFLTFAVSPEIPPGSVELEAEIFDLAAWNEQSLPQEYSGTFSVAVDALPSDRAQLTELSPSAGSLEPAFSPDIHTYSVTVPPEVDRMEFSTQAVENGTVAVSRKTLGAKGSTTEITITVTSESGDEKDEYTVLVYREEEPESDSPAYLEYLRPSSGTLDPAFSPDTYSYEMTVGSEVSRIDFSMQAAEGGTASVNRKTLLSAGNITEFTITVSSQDRENKAEYTVFVYREKEQTEGNEKSSLAELERLIPVQGELFPAFDPEILDYTMEVPFEITQMQFHTRAAEDGTVSVDRKNLGSGGSLTIFTITVTSEDKSEKQFYTVTVHRLEETPEDKGSATAKLSVLIPSDGSLDPAFSPDIYEYTLSVPSEVSSVTFTAKAQENGSVRVSRKTLGKMGSTTDITVTVTSESGEEKGTYLIAVHRGEPEEDPESDESASEPPKNENKQTSSSAKEEPAETAGMQDSSGAADDREEYTPEPPTEDLSNQPEETILQTESVSASTGSGVPLIIEQNQFPAFMTGFLVAIILLLLGIIAGMLLVILLYLRRKPPKE</sequence>
<reference evidence="4" key="2">
    <citation type="journal article" date="2021" name="PeerJ">
        <title>Extensive microbial diversity within the chicken gut microbiome revealed by metagenomics and culture.</title>
        <authorList>
            <person name="Gilroy R."/>
            <person name="Ravi A."/>
            <person name="Getino M."/>
            <person name="Pursley I."/>
            <person name="Horton D.L."/>
            <person name="Alikhan N.F."/>
            <person name="Baker D."/>
            <person name="Gharbi K."/>
            <person name="Hall N."/>
            <person name="Watson M."/>
            <person name="Adriaenssens E.M."/>
            <person name="Foster-Nyarko E."/>
            <person name="Jarju S."/>
            <person name="Secka A."/>
            <person name="Antonio M."/>
            <person name="Oren A."/>
            <person name="Chaudhuri R.R."/>
            <person name="La Ragione R."/>
            <person name="Hildebrand F."/>
            <person name="Pallen M.J."/>
        </authorList>
    </citation>
    <scope>NUCLEOTIDE SEQUENCE</scope>
    <source>
        <strain evidence="4">ChiSjej1B19-7085</strain>
    </source>
</reference>
<evidence type="ECO:0000259" key="3">
    <source>
        <dbReference type="Pfam" id="PF12733"/>
    </source>
</evidence>
<dbReference type="Gene3D" id="2.60.40.680">
    <property type="match status" value="1"/>
</dbReference>
<name>A0A9D1J0R2_9FIRM</name>
<dbReference type="EMBL" id="DVHF01000026">
    <property type="protein sequence ID" value="HIR56425.1"/>
    <property type="molecule type" value="Genomic_DNA"/>
</dbReference>
<dbReference type="SUPFAM" id="SSF49384">
    <property type="entry name" value="Carbohydrate-binding domain"/>
    <property type="match status" value="1"/>
</dbReference>
<protein>
    <submittedName>
        <fullName evidence="4">Cadherin-like beta sandwich domain-containing protein</fullName>
    </submittedName>
</protein>